<comment type="caution">
    <text evidence="1">The sequence shown here is derived from an EMBL/GenBank/DDBJ whole genome shotgun (WGS) entry which is preliminary data.</text>
</comment>
<evidence type="ECO:0000313" key="2">
    <source>
        <dbReference type="Proteomes" id="UP001589683"/>
    </source>
</evidence>
<evidence type="ECO:0000313" key="1">
    <source>
        <dbReference type="EMBL" id="MFB9230616.1"/>
    </source>
</evidence>
<organism evidence="1 2">
    <name type="scientific">Pseudohalocynthiibacter aestuariivivens</name>
    <dbReference type="NCBI Taxonomy" id="1591409"/>
    <lineage>
        <taxon>Bacteria</taxon>
        <taxon>Pseudomonadati</taxon>
        <taxon>Pseudomonadota</taxon>
        <taxon>Alphaproteobacteria</taxon>
        <taxon>Rhodobacterales</taxon>
        <taxon>Paracoccaceae</taxon>
        <taxon>Pseudohalocynthiibacter</taxon>
    </lineage>
</organism>
<gene>
    <name evidence="1" type="ORF">ACFFUT_02300</name>
</gene>
<reference evidence="1 2" key="1">
    <citation type="submission" date="2024-09" db="EMBL/GenBank/DDBJ databases">
        <authorList>
            <person name="Sun Q."/>
            <person name="Mori K."/>
        </authorList>
    </citation>
    <scope>NUCLEOTIDE SEQUENCE [LARGE SCALE GENOMIC DNA]</scope>
    <source>
        <strain evidence="1 2">CECT 8726</strain>
    </source>
</reference>
<protein>
    <submittedName>
        <fullName evidence="1">Uncharacterized protein</fullName>
    </submittedName>
</protein>
<name>A0ABV5JAZ0_9RHOB</name>
<accession>A0ABV5JAZ0</accession>
<dbReference type="RefSeq" id="WP_213887494.1">
    <property type="nucleotide sequence ID" value="NZ_JAGFNU010000001.1"/>
</dbReference>
<dbReference type="EMBL" id="JBHMEA010000007">
    <property type="protein sequence ID" value="MFB9230616.1"/>
    <property type="molecule type" value="Genomic_DNA"/>
</dbReference>
<proteinExistence type="predicted"/>
<sequence>MSKKTLGFEDNPALPTSNVWTNLDREATESQLDAESSVSLRCFLSPDFVDSKNWSELIDRLRKKGFRLVFQNERLTLVNAQTDVTLCTCQFLGHSFGTLAAVFGKPCVLANTGELVHCNTQN</sequence>
<keyword evidence="2" id="KW-1185">Reference proteome</keyword>
<dbReference type="Proteomes" id="UP001589683">
    <property type="component" value="Unassembled WGS sequence"/>
</dbReference>